<organism evidence="1 2">
    <name type="scientific">Aspergillus melleus</name>
    <dbReference type="NCBI Taxonomy" id="138277"/>
    <lineage>
        <taxon>Eukaryota</taxon>
        <taxon>Fungi</taxon>
        <taxon>Dikarya</taxon>
        <taxon>Ascomycota</taxon>
        <taxon>Pezizomycotina</taxon>
        <taxon>Eurotiomycetes</taxon>
        <taxon>Eurotiomycetidae</taxon>
        <taxon>Eurotiales</taxon>
        <taxon>Aspergillaceae</taxon>
        <taxon>Aspergillus</taxon>
        <taxon>Aspergillus subgen. Circumdati</taxon>
    </lineage>
</organism>
<dbReference type="EMBL" id="JAOPJF010000006">
    <property type="protein sequence ID" value="KAK1148836.1"/>
    <property type="molecule type" value="Genomic_DNA"/>
</dbReference>
<name>A0ACC3BE64_9EURO</name>
<evidence type="ECO:0000313" key="2">
    <source>
        <dbReference type="Proteomes" id="UP001177260"/>
    </source>
</evidence>
<sequence>MASSTDTFTAIPVLDYRLSTSPESKATFLAELRHALINVGFFYLINTPIAPQVRDALVDQTFKIFDLPLEKKLEIEMVNNKHFLGYSRLGAELTARTPDYREQFDFATELPPPGPDEPLYRNIRGPNQWPDEAAIPGFRDAVEAYLAEVAPVADEFQVFIAEALDLPPTALHPYFETPSQQKMKLIKYPPPPVSTTESETQGVGAHKDSEFLTFLLQATPHAGLEVQNKAGEWIPAPPIADSLVVNIGRALEALTGGVCTATTHRVSLASKNFVNAQGESLGPRFSIPVFRGMGLDLSADNVSLKIPAHVKELIKDEKVRSDAEATFNAMFRGRFGEGTFIHRIMSHQDVGRKWYPEVLARALGDLLLVAPGLAADLYVSPSGSDSASGGINSPLKSIQAAVDAATAGTTIYLRKGTYSPSSNIQIKKKGSPGAAYVVRAYEGEKVIIDGEDLPGTPAEVGGSLANKDRGVFHIQDAEYWEFYDLEFINGPYGVYARDASNNHYERIITRENYETGFQLEGASANNTVLYLDSYGNRDPRKNGESADGFACKEGEGEGNVLRGARLWNNVDDGLDLWEFKSGVTIENTLSWGNGYNRWGFEPFEGDGNGFKLGGGDEADKGPANHVLTNCIAFGNSHDGFTDNSQPGDFTFKRNTAWNNAAIGFRSQTAVSTLTGNIAAANGEKPTSLSDKQVSKGNSWDGSGSWSNSSFASIDVSLVQGDRKADGSIEASDFLLPKSGEALGATTDWSA</sequence>
<keyword evidence="2" id="KW-1185">Reference proteome</keyword>
<comment type="caution">
    <text evidence="1">The sequence shown here is derived from an EMBL/GenBank/DDBJ whole genome shotgun (WGS) entry which is preliminary data.</text>
</comment>
<reference evidence="1 2" key="1">
    <citation type="journal article" date="2023" name="ACS Omega">
        <title>Identification of the Neoaspergillic Acid Biosynthesis Gene Cluster by Establishing an In Vitro CRISPR-Ribonucleoprotein Genetic System in Aspergillus melleus.</title>
        <authorList>
            <person name="Yuan B."/>
            <person name="Grau M.F."/>
            <person name="Murata R.M."/>
            <person name="Torok T."/>
            <person name="Venkateswaran K."/>
            <person name="Stajich J.E."/>
            <person name="Wang C.C.C."/>
        </authorList>
    </citation>
    <scope>NUCLEOTIDE SEQUENCE [LARGE SCALE GENOMIC DNA]</scope>
    <source>
        <strain evidence="1 2">IMV 1140</strain>
    </source>
</reference>
<accession>A0ACC3BE64</accession>
<dbReference type="Proteomes" id="UP001177260">
    <property type="component" value="Unassembled WGS sequence"/>
</dbReference>
<proteinExistence type="predicted"/>
<gene>
    <name evidence="1" type="ORF">N8T08_008721</name>
</gene>
<evidence type="ECO:0000313" key="1">
    <source>
        <dbReference type="EMBL" id="KAK1148836.1"/>
    </source>
</evidence>
<protein>
    <submittedName>
        <fullName evidence="1">Uncharacterized protein</fullName>
    </submittedName>
</protein>